<reference evidence="5" key="1">
    <citation type="submission" date="2020-04" db="EMBL/GenBank/DDBJ databases">
        <title>Comparative genomics of oral phylogroup-2 Treponema strains.</title>
        <authorList>
            <person name="Zeng H."/>
            <person name="Chan Y.K."/>
            <person name="Watt R.M."/>
        </authorList>
    </citation>
    <scope>NUCLEOTIDE SEQUENCE</scope>
    <source>
        <strain evidence="5">OMZ 905</strain>
    </source>
</reference>
<feature type="domain" description="Type I restriction modification DNA specificity" evidence="4">
    <location>
        <begin position="23"/>
        <end position="197"/>
    </location>
</feature>
<protein>
    <recommendedName>
        <fullName evidence="4">Type I restriction modification DNA specificity domain-containing protein</fullName>
    </recommendedName>
</protein>
<evidence type="ECO:0000313" key="6">
    <source>
        <dbReference type="Proteomes" id="UP001056981"/>
    </source>
</evidence>
<comment type="similarity">
    <text evidence="1">Belongs to the type-I restriction system S methylase family.</text>
</comment>
<dbReference type="Proteomes" id="UP001056981">
    <property type="component" value="Chromosome"/>
</dbReference>
<dbReference type="PANTHER" id="PTHR43140">
    <property type="entry name" value="TYPE-1 RESTRICTION ENZYME ECOKI SPECIFICITY PROTEIN"/>
    <property type="match status" value="1"/>
</dbReference>
<dbReference type="SUPFAM" id="SSF116734">
    <property type="entry name" value="DNA methylase specificity domain"/>
    <property type="match status" value="1"/>
</dbReference>
<dbReference type="PANTHER" id="PTHR43140:SF1">
    <property type="entry name" value="TYPE I RESTRICTION ENZYME ECOKI SPECIFICITY SUBUNIT"/>
    <property type="match status" value="1"/>
</dbReference>
<dbReference type="InterPro" id="IPR051212">
    <property type="entry name" value="Type-I_RE_S_subunit"/>
</dbReference>
<evidence type="ECO:0000313" key="5">
    <source>
        <dbReference type="EMBL" id="UTD01537.1"/>
    </source>
</evidence>
<dbReference type="Gene3D" id="3.90.220.20">
    <property type="entry name" value="DNA methylase specificity domains"/>
    <property type="match status" value="1"/>
</dbReference>
<evidence type="ECO:0000256" key="2">
    <source>
        <dbReference type="ARBA" id="ARBA00022747"/>
    </source>
</evidence>
<evidence type="ECO:0000256" key="1">
    <source>
        <dbReference type="ARBA" id="ARBA00010923"/>
    </source>
</evidence>
<dbReference type="InterPro" id="IPR000055">
    <property type="entry name" value="Restrct_endonuc_typeI_TRD"/>
</dbReference>
<dbReference type="GO" id="GO:0009307">
    <property type="term" value="P:DNA restriction-modification system"/>
    <property type="evidence" value="ECO:0007669"/>
    <property type="project" value="UniProtKB-KW"/>
</dbReference>
<dbReference type="AlphaFoldDB" id="A0A9Q9BIK2"/>
<dbReference type="GO" id="GO:0003677">
    <property type="term" value="F:DNA binding"/>
    <property type="evidence" value="ECO:0007669"/>
    <property type="project" value="UniProtKB-KW"/>
</dbReference>
<evidence type="ECO:0000256" key="3">
    <source>
        <dbReference type="ARBA" id="ARBA00023125"/>
    </source>
</evidence>
<dbReference type="Pfam" id="PF01420">
    <property type="entry name" value="Methylase_S"/>
    <property type="match status" value="1"/>
</dbReference>
<gene>
    <name evidence="5" type="ORF">E4N86_11175</name>
</gene>
<keyword evidence="2" id="KW-0680">Restriction system</keyword>
<name>A0A9Q9BIK2_TREDN</name>
<dbReference type="InterPro" id="IPR044946">
    <property type="entry name" value="Restrct_endonuc_typeI_TRD_sf"/>
</dbReference>
<organism evidence="5 6">
    <name type="scientific">Treponema denticola</name>
    <dbReference type="NCBI Taxonomy" id="158"/>
    <lineage>
        <taxon>Bacteria</taxon>
        <taxon>Pseudomonadati</taxon>
        <taxon>Spirochaetota</taxon>
        <taxon>Spirochaetia</taxon>
        <taxon>Spirochaetales</taxon>
        <taxon>Treponemataceae</taxon>
        <taxon>Treponema</taxon>
    </lineage>
</organism>
<dbReference type="CDD" id="cd17521">
    <property type="entry name" value="RMtype1_S_Sau13435ORF2165P_TRD2-CR2_like"/>
    <property type="match status" value="1"/>
</dbReference>
<keyword evidence="3" id="KW-0238">DNA-binding</keyword>
<dbReference type="EMBL" id="CP051635">
    <property type="protein sequence ID" value="UTD01537.1"/>
    <property type="molecule type" value="Genomic_DNA"/>
</dbReference>
<dbReference type="REBASE" id="641479">
    <property type="entry name" value="S2.Tde905ORF11155P"/>
</dbReference>
<accession>A0A9Q9BIK2</accession>
<proteinExistence type="inferred from homology"/>
<sequence length="215" mass="24647">MSNDYFVLLKEAADIVGIKLFDVERKKLGEISIGKLEYGSGASAIEFDGKVRYIRITDIDELGNLKENKVSPSIIEGDCYLQHGDILFARSGATVGKNFIYQEDELAIFAGYLIRLRTNKDIANSKYVYHCVKTNNYEDFVNYNKSSAAQPNINAKQYSEFSIPLPSLSVQEYIVSILDKFDTMTNDLSQGLPKEIELRKKQYEYYREKLLNFQR</sequence>
<evidence type="ECO:0000259" key="4">
    <source>
        <dbReference type="Pfam" id="PF01420"/>
    </source>
</evidence>